<proteinExistence type="predicted"/>
<dbReference type="AlphaFoldDB" id="A0A2M9GPI8"/>
<organism evidence="1 2">
    <name type="scientific">Achromobacter ruhlandii</name>
    <dbReference type="NCBI Taxonomy" id="72557"/>
    <lineage>
        <taxon>Bacteria</taxon>
        <taxon>Pseudomonadati</taxon>
        <taxon>Pseudomonadota</taxon>
        <taxon>Betaproteobacteria</taxon>
        <taxon>Burkholderiales</taxon>
        <taxon>Alcaligenaceae</taxon>
        <taxon>Achromobacter</taxon>
    </lineage>
</organism>
<dbReference type="Proteomes" id="UP000494122">
    <property type="component" value="Unassembled WGS sequence"/>
</dbReference>
<protein>
    <submittedName>
        <fullName evidence="1">Uncharacterized protein</fullName>
    </submittedName>
</protein>
<gene>
    <name evidence="1" type="ORF">LMG3328_05300</name>
</gene>
<sequence length="94" mass="10124">MNSPIKLPPLEDAAILRLWDTHVGEPDTKRPLTDADKIAFARAVVAAQPPAAWLNMDSLARLSKPHVAGCAAAIENRPRGGFVPIAVIPENNHE</sequence>
<reference evidence="1 2" key="1">
    <citation type="submission" date="2020-04" db="EMBL/GenBank/DDBJ databases">
        <authorList>
            <person name="De Canck E."/>
        </authorList>
    </citation>
    <scope>NUCLEOTIDE SEQUENCE [LARGE SCALE GENOMIC DNA]</scope>
    <source>
        <strain evidence="1 2">LMG 3328</strain>
    </source>
</reference>
<accession>A0A2M9GPI8</accession>
<dbReference type="RefSeq" id="WP_100509648.1">
    <property type="nucleotide sequence ID" value="NZ_CADILE010000021.1"/>
</dbReference>
<dbReference type="EMBL" id="CADILE010000021">
    <property type="protein sequence ID" value="CAB3919891.1"/>
    <property type="molecule type" value="Genomic_DNA"/>
</dbReference>
<evidence type="ECO:0000313" key="2">
    <source>
        <dbReference type="Proteomes" id="UP000494122"/>
    </source>
</evidence>
<name>A0A2M9GPI8_9BURK</name>
<evidence type="ECO:0000313" key="1">
    <source>
        <dbReference type="EMBL" id="CAB3919891.1"/>
    </source>
</evidence>